<dbReference type="EC" id="6.1.1.19" evidence="8"/>
<dbReference type="SUPFAM" id="SSF55190">
    <property type="entry name" value="Arginyl-tRNA synthetase (ArgRS), N-terminal 'additional' domain"/>
    <property type="match status" value="1"/>
</dbReference>
<keyword evidence="8" id="KW-0963">Cytoplasm</keyword>
<comment type="subunit">
    <text evidence="8">Monomer.</text>
</comment>
<keyword evidence="6 8" id="KW-0030">Aminoacyl-tRNA synthetase</keyword>
<evidence type="ECO:0000313" key="13">
    <source>
        <dbReference type="Proteomes" id="UP001478817"/>
    </source>
</evidence>
<comment type="caution">
    <text evidence="12">The sequence shown here is derived from an EMBL/GenBank/DDBJ whole genome shotgun (WGS) entry which is preliminary data.</text>
</comment>
<evidence type="ECO:0000259" key="11">
    <source>
        <dbReference type="SMART" id="SM01016"/>
    </source>
</evidence>
<dbReference type="Pfam" id="PF00750">
    <property type="entry name" value="tRNA-synt_1d"/>
    <property type="match status" value="2"/>
</dbReference>
<dbReference type="InterPro" id="IPR014729">
    <property type="entry name" value="Rossmann-like_a/b/a_fold"/>
</dbReference>
<sequence length="614" mass="68032">MPEKLEELVRAALQSAQEAGELPSFDVTEFGFERPADSANGDWSSTVAMRSARLARCAPAKIAGAIVAHMPASDAVAKVEVAGPGFINFYLNAASSNEVFRTIREQGEDYGRSDLGHGTKVQVEFVSANPVGPLHIGHGRWAALGDSLSRILEHAGYDVEREYYINDHGSQMDVFGHSVSKRYLQLVEVMEKDGCDLAAAREALLADREAFVADEADEHPETHPYTDAFNADLGGNAYGGDYIIDLAVRFHELDGLKWADATEDERMADFRERGYQMMLESIRQTCHEARCDFDVWFSERSLYVKDETGSSAVDRALAKLDELGYLYKDEAGALWFRSTDFGDDKDRVLIKTNGEYTYFASDVAYHWNKFQRVDHVIDIWGADHHGYIQRVKSACTALGYPTQFEVLLGQLVNLLRNGQPVRMSKRKGTMVTFDELLEEVGADATRYTLVAKSNNQMIDFDIELAKKQDNTNPVYYVQYAHARTCSILRKAAGVSKEEAAELGMDEVASRAIGAEYDLGLLTDPTEAALARKLSEFGGLIESCARDRAPFRLTHYAEELAAAFHSFYAACQVLPSEGRPVERGLSRARLAAVDATRRVLALSLTMVGVAALQTM</sequence>
<dbReference type="Pfam" id="PF05746">
    <property type="entry name" value="DALR_1"/>
    <property type="match status" value="1"/>
</dbReference>
<organism evidence="12 13">
    <name type="scientific">Paratractidigestivibacter faecalis</name>
    <dbReference type="NCBI Taxonomy" id="2292441"/>
    <lineage>
        <taxon>Bacteria</taxon>
        <taxon>Bacillati</taxon>
        <taxon>Actinomycetota</taxon>
        <taxon>Coriobacteriia</taxon>
        <taxon>Coriobacteriales</taxon>
        <taxon>Atopobiaceae</taxon>
        <taxon>Paratractidigestivibacter</taxon>
    </lineage>
</organism>
<dbReference type="InterPro" id="IPR005148">
    <property type="entry name" value="Arg-tRNA-synth_N"/>
</dbReference>
<dbReference type="PANTHER" id="PTHR11956">
    <property type="entry name" value="ARGINYL-TRNA SYNTHETASE"/>
    <property type="match status" value="1"/>
</dbReference>
<evidence type="ECO:0000256" key="9">
    <source>
        <dbReference type="RuleBase" id="RU363038"/>
    </source>
</evidence>
<keyword evidence="4 8" id="KW-0067">ATP-binding</keyword>
<evidence type="ECO:0000256" key="8">
    <source>
        <dbReference type="HAMAP-Rule" id="MF_00123"/>
    </source>
</evidence>
<comment type="similarity">
    <text evidence="1 8 9">Belongs to the class-I aminoacyl-tRNA synthetase family.</text>
</comment>
<dbReference type="SMART" id="SM00836">
    <property type="entry name" value="DALR_1"/>
    <property type="match status" value="1"/>
</dbReference>
<evidence type="ECO:0000259" key="10">
    <source>
        <dbReference type="SMART" id="SM00836"/>
    </source>
</evidence>
<dbReference type="InterPro" id="IPR001278">
    <property type="entry name" value="Arg-tRNA-ligase"/>
</dbReference>
<dbReference type="GO" id="GO:0004814">
    <property type="term" value="F:arginine-tRNA ligase activity"/>
    <property type="evidence" value="ECO:0007669"/>
    <property type="project" value="UniProtKB-EC"/>
</dbReference>
<evidence type="ECO:0000256" key="3">
    <source>
        <dbReference type="ARBA" id="ARBA00022741"/>
    </source>
</evidence>
<dbReference type="Proteomes" id="UP001478817">
    <property type="component" value="Unassembled WGS sequence"/>
</dbReference>
<evidence type="ECO:0000256" key="7">
    <source>
        <dbReference type="ARBA" id="ARBA00049339"/>
    </source>
</evidence>
<keyword evidence="3 8" id="KW-0547">Nucleotide-binding</keyword>
<proteinExistence type="inferred from homology"/>
<dbReference type="Gene3D" id="3.30.1360.70">
    <property type="entry name" value="Arginyl tRNA synthetase N-terminal domain"/>
    <property type="match status" value="1"/>
</dbReference>
<dbReference type="SUPFAM" id="SSF52374">
    <property type="entry name" value="Nucleotidylyl transferase"/>
    <property type="match status" value="1"/>
</dbReference>
<dbReference type="Pfam" id="PF03485">
    <property type="entry name" value="Arg_tRNA_synt_N"/>
    <property type="match status" value="1"/>
</dbReference>
<dbReference type="HAMAP" id="MF_00123">
    <property type="entry name" value="Arg_tRNA_synth"/>
    <property type="match status" value="1"/>
</dbReference>
<evidence type="ECO:0000256" key="4">
    <source>
        <dbReference type="ARBA" id="ARBA00022840"/>
    </source>
</evidence>
<accession>A0ABV1IHS8</accession>
<evidence type="ECO:0000256" key="2">
    <source>
        <dbReference type="ARBA" id="ARBA00022598"/>
    </source>
</evidence>
<dbReference type="RefSeq" id="WP_349183146.1">
    <property type="nucleotide sequence ID" value="NZ_JBBNGS010000020.1"/>
</dbReference>
<keyword evidence="5 8" id="KW-0648">Protein biosynthesis</keyword>
<dbReference type="InterPro" id="IPR036695">
    <property type="entry name" value="Arg-tRNA-synth_N_sf"/>
</dbReference>
<dbReference type="InterPro" id="IPR008909">
    <property type="entry name" value="DALR_anticod-bd"/>
</dbReference>
<dbReference type="CDD" id="cd00671">
    <property type="entry name" value="ArgRS_core"/>
    <property type="match status" value="1"/>
</dbReference>
<comment type="subcellular location">
    <subcellularLocation>
        <location evidence="8">Cytoplasm</location>
    </subcellularLocation>
</comment>
<evidence type="ECO:0000256" key="5">
    <source>
        <dbReference type="ARBA" id="ARBA00022917"/>
    </source>
</evidence>
<dbReference type="SMART" id="SM01016">
    <property type="entry name" value="Arg_tRNA_synt_N"/>
    <property type="match status" value="1"/>
</dbReference>
<feature type="domain" description="Arginyl tRNA synthetase N-terminal" evidence="11">
    <location>
        <begin position="3"/>
        <end position="91"/>
    </location>
</feature>
<dbReference type="Gene3D" id="1.10.730.10">
    <property type="entry name" value="Isoleucyl-tRNA Synthetase, Domain 1"/>
    <property type="match status" value="1"/>
</dbReference>
<evidence type="ECO:0000313" key="12">
    <source>
        <dbReference type="EMBL" id="MEQ2638451.1"/>
    </source>
</evidence>
<dbReference type="Gene3D" id="3.40.50.620">
    <property type="entry name" value="HUPs"/>
    <property type="match status" value="1"/>
</dbReference>
<dbReference type="PRINTS" id="PR01038">
    <property type="entry name" value="TRNASYNTHARG"/>
</dbReference>
<dbReference type="InterPro" id="IPR009080">
    <property type="entry name" value="tRNAsynth_Ia_anticodon-bd"/>
</dbReference>
<dbReference type="EMBL" id="JBBNGS010000020">
    <property type="protein sequence ID" value="MEQ2638451.1"/>
    <property type="molecule type" value="Genomic_DNA"/>
</dbReference>
<evidence type="ECO:0000256" key="1">
    <source>
        <dbReference type="ARBA" id="ARBA00005594"/>
    </source>
</evidence>
<reference evidence="12 13" key="1">
    <citation type="submission" date="2024-04" db="EMBL/GenBank/DDBJ databases">
        <title>Human intestinal bacterial collection.</title>
        <authorList>
            <person name="Pauvert C."/>
            <person name="Hitch T.C.A."/>
            <person name="Clavel T."/>
        </authorList>
    </citation>
    <scope>NUCLEOTIDE SEQUENCE [LARGE SCALE GENOMIC DNA]</scope>
    <source>
        <strain evidence="12 13">CLA-AA-H197</strain>
    </source>
</reference>
<feature type="short sequence motif" description="'HIGH' region" evidence="8">
    <location>
        <begin position="128"/>
        <end position="138"/>
    </location>
</feature>
<dbReference type="InterPro" id="IPR035684">
    <property type="entry name" value="ArgRS_core"/>
</dbReference>
<feature type="domain" description="DALR anticodon binding" evidence="10">
    <location>
        <begin position="477"/>
        <end position="614"/>
    </location>
</feature>
<dbReference type="PANTHER" id="PTHR11956:SF5">
    <property type="entry name" value="ARGININE--TRNA LIGASE, CYTOPLASMIC"/>
    <property type="match status" value="1"/>
</dbReference>
<name>A0ABV1IHS8_9ACTN</name>
<protein>
    <recommendedName>
        <fullName evidence="8">Arginine--tRNA ligase</fullName>
        <ecNumber evidence="8">6.1.1.19</ecNumber>
    </recommendedName>
    <alternativeName>
        <fullName evidence="8">Arginyl-tRNA synthetase</fullName>
        <shortName evidence="8">ArgRS</shortName>
    </alternativeName>
</protein>
<keyword evidence="13" id="KW-1185">Reference proteome</keyword>
<dbReference type="SUPFAM" id="SSF47323">
    <property type="entry name" value="Anticodon-binding domain of a subclass of class I aminoacyl-tRNA synthetases"/>
    <property type="match status" value="1"/>
</dbReference>
<keyword evidence="2 8" id="KW-0436">Ligase</keyword>
<gene>
    <name evidence="8" type="primary">argS</name>
    <name evidence="12" type="ORF">AAAT05_08890</name>
</gene>
<evidence type="ECO:0000256" key="6">
    <source>
        <dbReference type="ARBA" id="ARBA00023146"/>
    </source>
</evidence>
<comment type="catalytic activity">
    <reaction evidence="7 8">
        <text>tRNA(Arg) + L-arginine + ATP = L-arginyl-tRNA(Arg) + AMP + diphosphate</text>
        <dbReference type="Rhea" id="RHEA:20301"/>
        <dbReference type="Rhea" id="RHEA-COMP:9658"/>
        <dbReference type="Rhea" id="RHEA-COMP:9673"/>
        <dbReference type="ChEBI" id="CHEBI:30616"/>
        <dbReference type="ChEBI" id="CHEBI:32682"/>
        <dbReference type="ChEBI" id="CHEBI:33019"/>
        <dbReference type="ChEBI" id="CHEBI:78442"/>
        <dbReference type="ChEBI" id="CHEBI:78513"/>
        <dbReference type="ChEBI" id="CHEBI:456215"/>
        <dbReference type="EC" id="6.1.1.19"/>
    </reaction>
</comment>